<keyword evidence="4" id="KW-1185">Reference proteome</keyword>
<keyword evidence="2" id="KW-0732">Signal</keyword>
<reference evidence="3 4" key="1">
    <citation type="journal article" date="2019" name="Int. J. Syst. Evol. Microbiol.">
        <title>The Global Catalogue of Microorganisms (GCM) 10K type strain sequencing project: providing services to taxonomists for standard genome sequencing and annotation.</title>
        <authorList>
            <consortium name="The Broad Institute Genomics Platform"/>
            <consortium name="The Broad Institute Genome Sequencing Center for Infectious Disease"/>
            <person name="Wu L."/>
            <person name="Ma J."/>
        </authorList>
    </citation>
    <scope>NUCLEOTIDE SEQUENCE [LARGE SCALE GENOMIC DNA]</scope>
    <source>
        <strain evidence="3 4">JCM 14283</strain>
    </source>
</reference>
<protein>
    <recommendedName>
        <fullName evidence="5">Secreted protein</fullName>
    </recommendedName>
</protein>
<accession>A0ABN2UKA9</accession>
<feature type="compositionally biased region" description="Basic residues" evidence="1">
    <location>
        <begin position="101"/>
        <end position="110"/>
    </location>
</feature>
<organism evidence="3 4">
    <name type="scientific">Terrabacter terrae</name>
    <dbReference type="NCBI Taxonomy" id="318434"/>
    <lineage>
        <taxon>Bacteria</taxon>
        <taxon>Bacillati</taxon>
        <taxon>Actinomycetota</taxon>
        <taxon>Actinomycetes</taxon>
        <taxon>Micrococcales</taxon>
        <taxon>Intrasporangiaceae</taxon>
        <taxon>Terrabacter</taxon>
    </lineage>
</organism>
<proteinExistence type="predicted"/>
<sequence length="665" mass="70565">MHGKARPRARGRLVALGVAVAAMVLGGQSAASVASDAARAATAATTANAAQTAPQGLLRTITKNASVSFPASRAAGQPSGVQAHELPPGEGPEGDSSAMRSHSKGPRGKNRSVDMLRPPVVAPTTVDGSEGLNRSWLGLDGFDQRYANGGNQFSVEPPDQGLCVGNSYVVEAVNDVVRVYRTNGSAATAVSDLNSFYGYPAQIDRTTGLTGPFLTDPTCVYDHGSGRFFLVVLTLEVDPETGAFLGPNHLDLAVSRTSDPTGRWDIYRLPVQDDGTRGTPKHTDCPCIGDYPHIGSDAHAVFLTTNEYPFTDAPGLYGNNFNGAQIYALDKAALVSGTSRINVVHFQNTFLPSGDSKVPGFTVWPAQVPDSHYATAQGGTEYFLSSVAGEEAQPRRFTGMADRIGVWSVTNTETITDRRPDLQLQRGLVHSEVYGVPPLSEQKPGPVPLRDCVLVNCNDVLGVGVTPPRHESEGQLDSNDSRMQQVYYSGGRLYGALDTVMRVDGSLQAGIAWFAVKPGTTAGSSNVARQGYVGVAENNVNYPAIAVLPDGTGAMAFTLVGHDYYPTAAYTLFGSDGPGDVQIGGLGRAPQDGFSEYTAFLDPGQTLRPRWGDYSAAVTNGSDVFMATEYIQSRCTFSQFRTDMTCGGTRAPLINWATRIYSVTP</sequence>
<evidence type="ECO:0000256" key="1">
    <source>
        <dbReference type="SAM" id="MobiDB-lite"/>
    </source>
</evidence>
<feature type="signal peptide" evidence="2">
    <location>
        <begin position="1"/>
        <end position="30"/>
    </location>
</feature>
<feature type="chain" id="PRO_5046923133" description="Secreted protein" evidence="2">
    <location>
        <begin position="31"/>
        <end position="665"/>
    </location>
</feature>
<dbReference type="Proteomes" id="UP001501285">
    <property type="component" value="Unassembled WGS sequence"/>
</dbReference>
<name>A0ABN2UKA9_9MICO</name>
<evidence type="ECO:0000313" key="3">
    <source>
        <dbReference type="EMBL" id="GAA2037963.1"/>
    </source>
</evidence>
<evidence type="ECO:0000256" key="2">
    <source>
        <dbReference type="SAM" id="SignalP"/>
    </source>
</evidence>
<feature type="region of interest" description="Disordered" evidence="1">
    <location>
        <begin position="71"/>
        <end position="128"/>
    </location>
</feature>
<gene>
    <name evidence="3" type="ORF">GCM10009740_32510</name>
</gene>
<comment type="caution">
    <text evidence="3">The sequence shown here is derived from an EMBL/GenBank/DDBJ whole genome shotgun (WGS) entry which is preliminary data.</text>
</comment>
<evidence type="ECO:0008006" key="5">
    <source>
        <dbReference type="Google" id="ProtNLM"/>
    </source>
</evidence>
<dbReference type="EMBL" id="BAAANB010000021">
    <property type="protein sequence ID" value="GAA2037963.1"/>
    <property type="molecule type" value="Genomic_DNA"/>
</dbReference>
<evidence type="ECO:0000313" key="4">
    <source>
        <dbReference type="Proteomes" id="UP001501285"/>
    </source>
</evidence>